<proteinExistence type="predicted"/>
<dbReference type="RefSeq" id="WP_210226153.1">
    <property type="nucleotide sequence ID" value="NZ_CP072800.1"/>
</dbReference>
<organism evidence="1 2">
    <name type="scientific">Candidatus Thiothrix anitrata</name>
    <dbReference type="NCBI Taxonomy" id="2823902"/>
    <lineage>
        <taxon>Bacteria</taxon>
        <taxon>Pseudomonadati</taxon>
        <taxon>Pseudomonadota</taxon>
        <taxon>Gammaproteobacteria</taxon>
        <taxon>Thiotrichales</taxon>
        <taxon>Thiotrichaceae</taxon>
        <taxon>Thiothrix</taxon>
    </lineage>
</organism>
<sequence>MREANGKTASALLFSTDTDCAALDILRYYKARFQIEFLFRDAKQHTGLCDCQATQQEKLDFHFNASLTALNLLRLEDRQQNLDAEGNGRSVISIASGKIRRFNAHLLERFSRHLKLDFSTIKCSQAFADLCSYGAIAA</sequence>
<accession>A0ABX7X083</accession>
<gene>
    <name evidence="1" type="ORF">J8380_13695</name>
</gene>
<evidence type="ECO:0000313" key="1">
    <source>
        <dbReference type="EMBL" id="QTR49300.1"/>
    </source>
</evidence>
<dbReference type="EMBL" id="CP072800">
    <property type="protein sequence ID" value="QTR49300.1"/>
    <property type="molecule type" value="Genomic_DNA"/>
</dbReference>
<evidence type="ECO:0000313" key="2">
    <source>
        <dbReference type="Proteomes" id="UP000672027"/>
    </source>
</evidence>
<reference evidence="1 2" key="1">
    <citation type="submission" date="2021-04" db="EMBL/GenBank/DDBJ databases">
        <title>Genomics, taxonomy and metabolism of representatives of sulfur bacteria of the genus Thiothrix: Thiothrix fructosivorans QT, Thiothrix unzii A1T and three new species, Thiothrix subterranea sp. nov., Thiothrix litoralis sp. nov. and 'Candidatus Thiothrix anitrata' sp. nov.</title>
        <authorList>
            <person name="Ravin N.V."/>
            <person name="Smolyakov D."/>
            <person name="Rudenko T.S."/>
            <person name="Mardanov A.V."/>
            <person name="Beletsky A.V."/>
            <person name="Markov N.D."/>
            <person name="Fomenkov A.I."/>
            <person name="Roberts R.J."/>
            <person name="Karnachuk O.V."/>
            <person name="Novikov A."/>
            <person name="Grabovich M.Y."/>
        </authorList>
    </citation>
    <scope>NUCLEOTIDE SEQUENCE [LARGE SCALE GENOMIC DNA]</scope>
    <source>
        <strain evidence="1 2">A52</strain>
    </source>
</reference>
<protein>
    <submittedName>
        <fullName evidence="1">Transposase</fullName>
    </submittedName>
</protein>
<dbReference type="SUPFAM" id="SSF53098">
    <property type="entry name" value="Ribonuclease H-like"/>
    <property type="match status" value="1"/>
</dbReference>
<dbReference type="Proteomes" id="UP000672027">
    <property type="component" value="Chromosome"/>
</dbReference>
<keyword evidence="2" id="KW-1185">Reference proteome</keyword>
<dbReference type="InterPro" id="IPR012337">
    <property type="entry name" value="RNaseH-like_sf"/>
</dbReference>
<name>A0ABX7X083_9GAMM</name>